<dbReference type="RefSeq" id="WP_380140316.1">
    <property type="nucleotide sequence ID" value="NZ_JBHLUI010000013.1"/>
</dbReference>
<dbReference type="PANTHER" id="PTHR12526">
    <property type="entry name" value="GLYCOSYLTRANSFERASE"/>
    <property type="match status" value="1"/>
</dbReference>
<keyword evidence="6" id="KW-1185">Reference proteome</keyword>
<sequence length="408" mass="43390">MPSDPHPRIGYVVKMYPRFSETFVVREILAREAQGEDVAVASLRAPTDPRFHALLAGVRAPVTWIGEQGGRSSAVLWAALRRAADLPGFTATHPELLAEEVDVVAQAVGVALWGRAEGIGHLHAHFASLPARVTRLAAALLRVPWTVTAHAKDIYVESENTPLLDTVLTDADAVVTVSEHNVAHLADRHPRARVTRIYNGVDLGELPFSTAPRERVIAAVGRLVEKKGFDDLLSAFARLRAEGDPARLVLAGAGRCAERLRVQAATLGIAEHVDLPGPLPQHEVLDLLRRSAVFAAPCVVAADGDRDGLPTVLVEAMALGTPVVSTDVVGIPEVVRPGRTGLLVPQRDPFALAAALRSVLDDPAAAAVRARAARDLVETSFDVRGQAAALRSLTRALRPVGAFAGGSR</sequence>
<keyword evidence="2" id="KW-0808">Transferase</keyword>
<dbReference type="Gene3D" id="3.40.50.2000">
    <property type="entry name" value="Glycogen Phosphorylase B"/>
    <property type="match status" value="2"/>
</dbReference>
<feature type="domain" description="Glycosyl transferase family 1" evidence="3">
    <location>
        <begin position="213"/>
        <end position="374"/>
    </location>
</feature>
<feature type="domain" description="Glycosyltransferase subfamily 4-like N-terminal" evidence="4">
    <location>
        <begin position="107"/>
        <end position="203"/>
    </location>
</feature>
<dbReference type="PANTHER" id="PTHR12526:SF510">
    <property type="entry name" value="D-INOSITOL 3-PHOSPHATE GLYCOSYLTRANSFERASE"/>
    <property type="match status" value="1"/>
</dbReference>
<evidence type="ECO:0000256" key="2">
    <source>
        <dbReference type="ARBA" id="ARBA00022679"/>
    </source>
</evidence>
<evidence type="ECO:0000313" key="6">
    <source>
        <dbReference type="Proteomes" id="UP001589748"/>
    </source>
</evidence>
<dbReference type="InterPro" id="IPR028098">
    <property type="entry name" value="Glyco_trans_4-like_N"/>
</dbReference>
<evidence type="ECO:0000256" key="1">
    <source>
        <dbReference type="ARBA" id="ARBA00022676"/>
    </source>
</evidence>
<reference evidence="5 6" key="1">
    <citation type="submission" date="2024-09" db="EMBL/GenBank/DDBJ databases">
        <authorList>
            <person name="Sun Q."/>
            <person name="Mori K."/>
        </authorList>
    </citation>
    <scope>NUCLEOTIDE SEQUENCE [LARGE SCALE GENOMIC DNA]</scope>
    <source>
        <strain evidence="5 6">TISTR 1856</strain>
    </source>
</reference>
<evidence type="ECO:0000313" key="5">
    <source>
        <dbReference type="EMBL" id="MFB9378758.1"/>
    </source>
</evidence>
<dbReference type="EMBL" id="JBHMDM010000011">
    <property type="protein sequence ID" value="MFB9378758.1"/>
    <property type="molecule type" value="Genomic_DNA"/>
</dbReference>
<evidence type="ECO:0000259" key="4">
    <source>
        <dbReference type="Pfam" id="PF13439"/>
    </source>
</evidence>
<organism evidence="5 6">
    <name type="scientific">Kineococcus gynurae</name>
    <dbReference type="NCBI Taxonomy" id="452979"/>
    <lineage>
        <taxon>Bacteria</taxon>
        <taxon>Bacillati</taxon>
        <taxon>Actinomycetota</taxon>
        <taxon>Actinomycetes</taxon>
        <taxon>Kineosporiales</taxon>
        <taxon>Kineosporiaceae</taxon>
        <taxon>Kineococcus</taxon>
    </lineage>
</organism>
<gene>
    <name evidence="5" type="ORF">ACFFVI_17485</name>
</gene>
<keyword evidence="1" id="KW-0328">Glycosyltransferase</keyword>
<proteinExistence type="predicted"/>
<dbReference type="SUPFAM" id="SSF53756">
    <property type="entry name" value="UDP-Glycosyltransferase/glycogen phosphorylase"/>
    <property type="match status" value="1"/>
</dbReference>
<dbReference type="InterPro" id="IPR001296">
    <property type="entry name" value="Glyco_trans_1"/>
</dbReference>
<dbReference type="Proteomes" id="UP001589748">
    <property type="component" value="Unassembled WGS sequence"/>
</dbReference>
<accession>A0ABV5LXI8</accession>
<dbReference type="Pfam" id="PF13439">
    <property type="entry name" value="Glyco_transf_4"/>
    <property type="match status" value="1"/>
</dbReference>
<dbReference type="Pfam" id="PF00534">
    <property type="entry name" value="Glycos_transf_1"/>
    <property type="match status" value="1"/>
</dbReference>
<evidence type="ECO:0000259" key="3">
    <source>
        <dbReference type="Pfam" id="PF00534"/>
    </source>
</evidence>
<comment type="caution">
    <text evidence="5">The sequence shown here is derived from an EMBL/GenBank/DDBJ whole genome shotgun (WGS) entry which is preliminary data.</text>
</comment>
<name>A0ABV5LXI8_9ACTN</name>
<protein>
    <submittedName>
        <fullName evidence="5">Glycosyltransferase</fullName>
    </submittedName>
</protein>